<dbReference type="InterPro" id="IPR050364">
    <property type="entry name" value="Cytochrome_P450_fung"/>
</dbReference>
<evidence type="ECO:0000256" key="6">
    <source>
        <dbReference type="RuleBase" id="RU000461"/>
    </source>
</evidence>
<dbReference type="GO" id="GO:0020037">
    <property type="term" value="F:heme binding"/>
    <property type="evidence" value="ECO:0007669"/>
    <property type="project" value="InterPro"/>
</dbReference>
<evidence type="ECO:0000256" key="5">
    <source>
        <dbReference type="PIRSR" id="PIRSR602401-1"/>
    </source>
</evidence>
<dbReference type="CDD" id="cd11065">
    <property type="entry name" value="CYP64-like"/>
    <property type="match status" value="1"/>
</dbReference>
<evidence type="ECO:0000256" key="4">
    <source>
        <dbReference type="ARBA" id="ARBA00023004"/>
    </source>
</evidence>
<dbReference type="PANTHER" id="PTHR46300">
    <property type="entry name" value="P450, PUTATIVE (EUROFUNG)-RELATED-RELATED"/>
    <property type="match status" value="1"/>
</dbReference>
<organism evidence="7 8">
    <name type="scientific">Hapsidospora chrysogenum (strain ATCC 11550 / CBS 779.69 / DSM 880 / IAM 14645 / JCM 23072 / IMI 49137)</name>
    <name type="common">Acremonium chrysogenum</name>
    <dbReference type="NCBI Taxonomy" id="857340"/>
    <lineage>
        <taxon>Eukaryota</taxon>
        <taxon>Fungi</taxon>
        <taxon>Dikarya</taxon>
        <taxon>Ascomycota</taxon>
        <taxon>Pezizomycotina</taxon>
        <taxon>Sordariomycetes</taxon>
        <taxon>Hypocreomycetidae</taxon>
        <taxon>Hypocreales</taxon>
        <taxon>Bionectriaceae</taxon>
        <taxon>Hapsidospora</taxon>
    </lineage>
</organism>
<dbReference type="PRINTS" id="PR00463">
    <property type="entry name" value="EP450I"/>
</dbReference>
<keyword evidence="8" id="KW-1185">Reference proteome</keyword>
<dbReference type="EMBL" id="JPKY01000007">
    <property type="protein sequence ID" value="KFH47724.1"/>
    <property type="molecule type" value="Genomic_DNA"/>
</dbReference>
<evidence type="ECO:0000256" key="2">
    <source>
        <dbReference type="ARBA" id="ARBA00022723"/>
    </source>
</evidence>
<dbReference type="GO" id="GO:0016705">
    <property type="term" value="F:oxidoreductase activity, acting on paired donors, with incorporation or reduction of molecular oxygen"/>
    <property type="evidence" value="ECO:0007669"/>
    <property type="project" value="InterPro"/>
</dbReference>
<dbReference type="InterPro" id="IPR036396">
    <property type="entry name" value="Cyt_P450_sf"/>
</dbReference>
<keyword evidence="5 6" id="KW-0349">Heme</keyword>
<keyword evidence="4 5" id="KW-0408">Iron</keyword>
<comment type="caution">
    <text evidence="7">The sequence shown here is derived from an EMBL/GenBank/DDBJ whole genome shotgun (WGS) entry which is preliminary data.</text>
</comment>
<dbReference type="Pfam" id="PF00067">
    <property type="entry name" value="p450"/>
    <property type="match status" value="1"/>
</dbReference>
<dbReference type="STRING" id="857340.A0A086TEE2"/>
<evidence type="ECO:0000313" key="7">
    <source>
        <dbReference type="EMBL" id="KFH47724.1"/>
    </source>
</evidence>
<dbReference type="Proteomes" id="UP000029964">
    <property type="component" value="Unassembled WGS sequence"/>
</dbReference>
<dbReference type="SUPFAM" id="SSF48264">
    <property type="entry name" value="Cytochrome P450"/>
    <property type="match status" value="1"/>
</dbReference>
<dbReference type="GO" id="GO:0004497">
    <property type="term" value="F:monooxygenase activity"/>
    <property type="evidence" value="ECO:0007669"/>
    <property type="project" value="UniProtKB-KW"/>
</dbReference>
<dbReference type="PANTHER" id="PTHR46300:SF5">
    <property type="entry name" value="CYTOCHROME P450"/>
    <property type="match status" value="1"/>
</dbReference>
<keyword evidence="3 6" id="KW-0560">Oxidoreductase</keyword>
<keyword evidence="6" id="KW-0503">Monooxygenase</keyword>
<name>A0A086TEE2_HAPC1</name>
<evidence type="ECO:0000256" key="1">
    <source>
        <dbReference type="ARBA" id="ARBA00010617"/>
    </source>
</evidence>
<proteinExistence type="inferred from homology"/>
<reference evidence="8" key="1">
    <citation type="journal article" date="2014" name="Genome Announc.">
        <title>Genome sequence and annotation of Acremonium chrysogenum, producer of the beta-lactam antibiotic cephalosporin C.</title>
        <authorList>
            <person name="Terfehr D."/>
            <person name="Dahlmann T.A."/>
            <person name="Specht T."/>
            <person name="Zadra I."/>
            <person name="Kuernsteiner H."/>
            <person name="Kueck U."/>
        </authorList>
    </citation>
    <scope>NUCLEOTIDE SEQUENCE [LARGE SCALE GENOMIC DNA]</scope>
    <source>
        <strain evidence="8">ATCC 11550 / CBS 779.69 / DSM 880 / IAM 14645 / JCM 23072 / IMI 49137</strain>
    </source>
</reference>
<dbReference type="PROSITE" id="PS00086">
    <property type="entry name" value="CYTOCHROME_P450"/>
    <property type="match status" value="1"/>
</dbReference>
<evidence type="ECO:0000313" key="8">
    <source>
        <dbReference type="Proteomes" id="UP000029964"/>
    </source>
</evidence>
<comment type="similarity">
    <text evidence="1 6">Belongs to the cytochrome P450 family.</text>
</comment>
<dbReference type="InterPro" id="IPR017972">
    <property type="entry name" value="Cyt_P450_CS"/>
</dbReference>
<dbReference type="InterPro" id="IPR001128">
    <property type="entry name" value="Cyt_P450"/>
</dbReference>
<sequence>MAISVLVQPLAAATLILMAVCAFLKGHLGRERGPPLPPGPPGEPFIGHLRVVPRENTAKTFAEWADEYDSDVIHVKTLGQSVIVLNSLQAARDLLDKRGANYCDRPRFTLLEVMGWGRTLTFMRYGKLWQMHRRLLQTTLSNTSVRQWQGFQAREARRSVYSIIRRPESWERSLRRFAVAIVLKVSYGIEVTDDSDPYVQIANDAMYATGNGGAPGNSVVDAIPLARYLPDWLVRDRALHFARKWRWAIEKLHDVPFSVAEREASNRHNDSLAHSLLKKYRAEQSLGLEQKWSLDDIKGAAGAVFIAGADTTWATLMVFVLNMVTHPEVQNKAQKLLDTVVGHDRLPGLADRGKLRYLDLIVQELYRWSPLAPLGIPHKSIKDDMYNGKLIPRGMVCAQPLSSIVYANVQAMGRDPRVYRDPERFYPERYESVEDGGLNEPLPSGHFGFGRRICVGRFLADNSVWLMVATMLATLSFQKATDSGGNMIEPTVAFTNGGTWFEVIPAISGAVSGPGRLGQVTRFVRGCN</sequence>
<keyword evidence="2 5" id="KW-0479">Metal-binding</keyword>
<gene>
    <name evidence="7" type="ORF">ACRE_013970</name>
</gene>
<comment type="cofactor">
    <cofactor evidence="5">
        <name>heme</name>
        <dbReference type="ChEBI" id="CHEBI:30413"/>
    </cofactor>
</comment>
<evidence type="ECO:0000256" key="3">
    <source>
        <dbReference type="ARBA" id="ARBA00023002"/>
    </source>
</evidence>
<dbReference type="HOGENOM" id="CLU_001570_2_3_1"/>
<dbReference type="OrthoDB" id="1103324at2759"/>
<dbReference type="Gene3D" id="1.10.630.10">
    <property type="entry name" value="Cytochrome P450"/>
    <property type="match status" value="1"/>
</dbReference>
<feature type="binding site" description="axial binding residue" evidence="5">
    <location>
        <position position="454"/>
    </location>
    <ligand>
        <name>heme</name>
        <dbReference type="ChEBI" id="CHEBI:30413"/>
    </ligand>
    <ligandPart>
        <name>Fe</name>
        <dbReference type="ChEBI" id="CHEBI:18248"/>
    </ligandPart>
</feature>
<dbReference type="GO" id="GO:0005506">
    <property type="term" value="F:iron ion binding"/>
    <property type="evidence" value="ECO:0007669"/>
    <property type="project" value="InterPro"/>
</dbReference>
<accession>A0A086TEE2</accession>
<protein>
    <submittedName>
        <fullName evidence="7">O-methylsterigmatocystin oxidoreductase-like protein</fullName>
    </submittedName>
</protein>
<dbReference type="AlphaFoldDB" id="A0A086TEE2"/>
<dbReference type="InterPro" id="IPR002401">
    <property type="entry name" value="Cyt_P450_E_grp-I"/>
</dbReference>